<keyword evidence="2" id="KW-0328">Glycosyltransferase</keyword>
<dbReference type="InterPro" id="IPR029044">
    <property type="entry name" value="Nucleotide-diphossugar_trans"/>
</dbReference>
<dbReference type="PANTHER" id="PTHR22916">
    <property type="entry name" value="GLYCOSYLTRANSFERASE"/>
    <property type="match status" value="1"/>
</dbReference>
<dbReference type="Proteomes" id="UP000014065">
    <property type="component" value="Unassembled WGS sequence"/>
</dbReference>
<dbReference type="GO" id="GO:0016758">
    <property type="term" value="F:hexosyltransferase activity"/>
    <property type="evidence" value="ECO:0007669"/>
    <property type="project" value="UniProtKB-ARBA"/>
</dbReference>
<dbReference type="AlphaFoldDB" id="S2ES91"/>
<dbReference type="PANTHER" id="PTHR22916:SF3">
    <property type="entry name" value="UDP-GLCNAC:BETAGAL BETA-1,3-N-ACETYLGLUCOSAMINYLTRANSFERASE-LIKE PROTEIN 1"/>
    <property type="match status" value="1"/>
</dbReference>
<dbReference type="Pfam" id="PF00535">
    <property type="entry name" value="Glycos_transf_2"/>
    <property type="match status" value="1"/>
</dbReference>
<gene>
    <name evidence="2" type="ORF">BG20_I1885</name>
</gene>
<dbReference type="EMBL" id="AHJG01000194">
    <property type="protein sequence ID" value="EPA05284.1"/>
    <property type="molecule type" value="Genomic_DNA"/>
</dbReference>
<evidence type="ECO:0000313" key="3">
    <source>
        <dbReference type="Proteomes" id="UP000014065"/>
    </source>
</evidence>
<protein>
    <submittedName>
        <fullName evidence="2">Glycosyltransferase, group 2 family protein</fullName>
        <ecNumber evidence="2">2.4.-.-</ecNumber>
    </submittedName>
</protein>
<name>S2ES91_9ARCH</name>
<accession>S2ES91</accession>
<dbReference type="InterPro" id="IPR001173">
    <property type="entry name" value="Glyco_trans_2-like"/>
</dbReference>
<proteinExistence type="predicted"/>
<evidence type="ECO:0000259" key="1">
    <source>
        <dbReference type="Pfam" id="PF00535"/>
    </source>
</evidence>
<keyword evidence="2" id="KW-0808">Transferase</keyword>
<organism evidence="2 3">
    <name type="scientific">Candidatus Nitrosarchaeum limnium BG20</name>
    <dbReference type="NCBI Taxonomy" id="859192"/>
    <lineage>
        <taxon>Archaea</taxon>
        <taxon>Nitrososphaerota</taxon>
        <taxon>Nitrososphaeria</taxon>
        <taxon>Nitrosopumilales</taxon>
        <taxon>Nitrosopumilaceae</taxon>
        <taxon>Nitrosarchaeum</taxon>
    </lineage>
</organism>
<dbReference type="SUPFAM" id="SSF53448">
    <property type="entry name" value="Nucleotide-diphospho-sugar transferases"/>
    <property type="match status" value="1"/>
</dbReference>
<comment type="caution">
    <text evidence="2">The sequence shown here is derived from an EMBL/GenBank/DDBJ whole genome shotgun (WGS) entry which is preliminary data.</text>
</comment>
<sequence>MELVTIIMPANKAETFIERSVQSILNQSYKNWELIIIYDDNVDYFSILKNQGITDERIKFVSTNKLGISTARNIGIEIASGNIIAILDADDEFDSEKLKCCVPLTQKNYLVSCALEIRDVNGNNLKYVGNKEQGILQSSRYKNVNYSADNMILFDKTKIPCYYDEKLSCMEDLEFMLNCFEIIDHTYHFSIPLHKYYKRFNSVSNNSQSCNKFLIAKKILLQRLENNFYKFQEKKLENNMINFLQTSINSELLFQQALTDDPKILFENIIEPLL</sequence>
<reference evidence="2 3" key="1">
    <citation type="journal article" date="2012" name="J. Bacteriol.">
        <title>Genome Sequence of "Candidatus Nitrosoarchaeum limnia" BG20, a Low-Salinity Ammonia-Oxidizing Archaeon from the San Francisco Bay Estuary.</title>
        <authorList>
            <person name="Mosier A.C."/>
            <person name="Allen E.E."/>
            <person name="Kim M."/>
            <person name="Ferriera S."/>
            <person name="Francis C.A."/>
        </authorList>
    </citation>
    <scope>NUCLEOTIDE SEQUENCE [LARGE SCALE GENOMIC DNA]</scope>
    <source>
        <strain evidence="2 3">BG20</strain>
    </source>
</reference>
<keyword evidence="3" id="KW-1185">Reference proteome</keyword>
<dbReference type="EC" id="2.4.-.-" evidence="2"/>
<evidence type="ECO:0000313" key="2">
    <source>
        <dbReference type="EMBL" id="EPA05284.1"/>
    </source>
</evidence>
<dbReference type="Gene3D" id="3.90.550.10">
    <property type="entry name" value="Spore Coat Polysaccharide Biosynthesis Protein SpsA, Chain A"/>
    <property type="match status" value="1"/>
</dbReference>
<feature type="domain" description="Glycosyltransferase 2-like" evidence="1">
    <location>
        <begin position="5"/>
        <end position="140"/>
    </location>
</feature>